<reference evidence="2" key="1">
    <citation type="submission" date="2014-12" db="EMBL/GenBank/DDBJ databases">
        <title>Insight into the proteome of Arion vulgaris.</title>
        <authorList>
            <person name="Aradska J."/>
            <person name="Bulat T."/>
            <person name="Smidak R."/>
            <person name="Sarate P."/>
            <person name="Gangsoo J."/>
            <person name="Sialana F."/>
            <person name="Bilban M."/>
            <person name="Lubec G."/>
        </authorList>
    </citation>
    <scope>NUCLEOTIDE SEQUENCE</scope>
    <source>
        <tissue evidence="2">Skin</tissue>
    </source>
</reference>
<dbReference type="InterPro" id="IPR051870">
    <property type="entry name" value="Elongin-A_domain"/>
</dbReference>
<feature type="region of interest" description="Disordered" evidence="1">
    <location>
        <begin position="421"/>
        <end position="461"/>
    </location>
</feature>
<feature type="region of interest" description="Disordered" evidence="1">
    <location>
        <begin position="179"/>
        <end position="208"/>
    </location>
</feature>
<dbReference type="Gene3D" id="6.10.250.3180">
    <property type="match status" value="1"/>
</dbReference>
<dbReference type="GO" id="GO:0006368">
    <property type="term" value="P:transcription elongation by RNA polymerase II"/>
    <property type="evidence" value="ECO:0007669"/>
    <property type="project" value="InterPro"/>
</dbReference>
<feature type="compositionally biased region" description="Low complexity" evidence="1">
    <location>
        <begin position="179"/>
        <end position="190"/>
    </location>
</feature>
<feature type="compositionally biased region" description="Low complexity" evidence="1">
    <location>
        <begin position="199"/>
        <end position="208"/>
    </location>
</feature>
<dbReference type="AlphaFoldDB" id="A0A0B7A4L3"/>
<feature type="compositionally biased region" description="Polar residues" evidence="1">
    <location>
        <begin position="427"/>
        <end position="438"/>
    </location>
</feature>
<feature type="region of interest" description="Disordered" evidence="1">
    <location>
        <begin position="86"/>
        <end position="108"/>
    </location>
</feature>
<dbReference type="EMBL" id="HACG01028888">
    <property type="protein sequence ID" value="CEK75753.1"/>
    <property type="molecule type" value="Transcribed_RNA"/>
</dbReference>
<evidence type="ECO:0000313" key="2">
    <source>
        <dbReference type="EMBL" id="CEK75753.1"/>
    </source>
</evidence>
<evidence type="ECO:0008006" key="3">
    <source>
        <dbReference type="Google" id="ProtNLM"/>
    </source>
</evidence>
<dbReference type="PANTHER" id="PTHR15141">
    <property type="entry name" value="TRANSCRIPTION ELONGATION FACTOR B POLYPEPTIDE 3"/>
    <property type="match status" value="1"/>
</dbReference>
<organism evidence="2">
    <name type="scientific">Arion vulgaris</name>
    <dbReference type="NCBI Taxonomy" id="1028688"/>
    <lineage>
        <taxon>Eukaryota</taxon>
        <taxon>Metazoa</taxon>
        <taxon>Spiralia</taxon>
        <taxon>Lophotrochozoa</taxon>
        <taxon>Mollusca</taxon>
        <taxon>Gastropoda</taxon>
        <taxon>Heterobranchia</taxon>
        <taxon>Euthyneura</taxon>
        <taxon>Panpulmonata</taxon>
        <taxon>Eupulmonata</taxon>
        <taxon>Stylommatophora</taxon>
        <taxon>Helicina</taxon>
        <taxon>Arionoidea</taxon>
        <taxon>Arionidae</taxon>
        <taxon>Arion</taxon>
    </lineage>
</organism>
<name>A0A0B7A4L3_9EUPU</name>
<feature type="non-terminal residue" evidence="2">
    <location>
        <position position="1"/>
    </location>
</feature>
<proteinExistence type="predicted"/>
<dbReference type="GO" id="GO:0070449">
    <property type="term" value="C:elongin complex"/>
    <property type="evidence" value="ECO:0007669"/>
    <property type="project" value="InterPro"/>
</dbReference>
<evidence type="ECO:0000256" key="1">
    <source>
        <dbReference type="SAM" id="MobiDB-lite"/>
    </source>
</evidence>
<feature type="non-terminal residue" evidence="2">
    <location>
        <position position="461"/>
    </location>
</feature>
<dbReference type="InterPro" id="IPR010684">
    <property type="entry name" value="RNA_pol_II_trans_fac_SIII_A"/>
</dbReference>
<feature type="compositionally biased region" description="Polar residues" evidence="1">
    <location>
        <begin position="86"/>
        <end position="96"/>
    </location>
</feature>
<sequence>PITNYIESISKIRCSKTSSSLKSKSEFSSSSPNHERSKLNNNFEDPTIDLWTNAPHNKTKSLSPSHESTILKQASLMSKQISMFNSSTHSLSPNRTSDSKNKSLLTGCRRSSSRDEIIIGDVMKHTINEGSDSLKDIPEMKSDKKKDKYVLQDKMSFDDFMTFDEATLGRRRKTIAKSYSGTSLSSSSQSDQVNADNASTSSKSSLSLIDLPSSSRSNLKVLRFSKEVRFTEEDLQPESQVLVSCQLSTDSRSKAEISSRQETTAPDIIGAKSLNRTQVYSGKRHGIKEVKSLHDLCMRVLMDNIDAIMTIGGMQYNILKPVLERCTAQQLFQVENYNPHFLHDTDELWEILCLRDFRECKPRDKESWRDMYTRLLQERELKYHKLKQSMSSSIIKGQAGRKSQLAFMDTVAKPPREILRKQKKFGTGSSMTTKTYSDNVGHGTRFKNFETDTSVPESNPE</sequence>
<feature type="compositionally biased region" description="Low complexity" evidence="1">
    <location>
        <begin position="16"/>
        <end position="31"/>
    </location>
</feature>
<dbReference type="Pfam" id="PF06881">
    <property type="entry name" value="Elongin_A"/>
    <property type="match status" value="1"/>
</dbReference>
<protein>
    <recommendedName>
        <fullName evidence="3">Elongin-A</fullName>
    </recommendedName>
</protein>
<gene>
    <name evidence="2" type="primary">ORF96878</name>
</gene>
<feature type="compositionally biased region" description="Polar residues" evidence="1">
    <location>
        <begin position="451"/>
        <end position="461"/>
    </location>
</feature>
<dbReference type="PANTHER" id="PTHR15141:SF76">
    <property type="entry name" value="TRANSCRIPTION ELONGATION FACTOR B POLYPEPTIDE 3"/>
    <property type="match status" value="1"/>
</dbReference>
<feature type="region of interest" description="Disordered" evidence="1">
    <location>
        <begin position="16"/>
        <end position="42"/>
    </location>
</feature>
<accession>A0A0B7A4L3</accession>